<feature type="compositionally biased region" description="Low complexity" evidence="1">
    <location>
        <begin position="55"/>
        <end position="72"/>
    </location>
</feature>
<gene>
    <name evidence="2" type="ORF">MB27_03135</name>
</gene>
<dbReference type="AlphaFoldDB" id="A0A0A6XEX9"/>
<organism evidence="2 3">
    <name type="scientific">Actinoplanes utahensis</name>
    <dbReference type="NCBI Taxonomy" id="1869"/>
    <lineage>
        <taxon>Bacteria</taxon>
        <taxon>Bacillati</taxon>
        <taxon>Actinomycetota</taxon>
        <taxon>Actinomycetes</taxon>
        <taxon>Micromonosporales</taxon>
        <taxon>Micromonosporaceae</taxon>
        <taxon>Actinoplanes</taxon>
    </lineage>
</organism>
<protein>
    <submittedName>
        <fullName evidence="2">Uncharacterized protein</fullName>
    </submittedName>
</protein>
<proteinExistence type="predicted"/>
<feature type="region of interest" description="Disordered" evidence="1">
    <location>
        <begin position="15"/>
        <end position="155"/>
    </location>
</feature>
<keyword evidence="3" id="KW-1185">Reference proteome</keyword>
<evidence type="ECO:0000256" key="1">
    <source>
        <dbReference type="SAM" id="MobiDB-lite"/>
    </source>
</evidence>
<dbReference type="EMBL" id="JRTT01000003">
    <property type="protein sequence ID" value="KHD78652.1"/>
    <property type="molecule type" value="Genomic_DNA"/>
</dbReference>
<evidence type="ECO:0000313" key="3">
    <source>
        <dbReference type="Proteomes" id="UP000054537"/>
    </source>
</evidence>
<reference evidence="2 3" key="1">
    <citation type="submission" date="2014-10" db="EMBL/GenBank/DDBJ databases">
        <title>Draft genome sequence of Actinoplanes utahensis NRRL 12052.</title>
        <authorList>
            <person name="Velasco-Bucheli B."/>
            <person name="del Cerro C."/>
            <person name="Hormigo D."/>
            <person name="Garcia J.L."/>
            <person name="Acebal C."/>
            <person name="Arroyo M."/>
            <person name="de la Mata I."/>
        </authorList>
    </citation>
    <scope>NUCLEOTIDE SEQUENCE [LARGE SCALE GENOMIC DNA]</scope>
    <source>
        <strain evidence="2 3">NRRL 12052</strain>
    </source>
</reference>
<name>A0A0A6XEX9_ACTUT</name>
<comment type="caution">
    <text evidence="2">The sequence shown here is derived from an EMBL/GenBank/DDBJ whole genome shotgun (WGS) entry which is preliminary data.</text>
</comment>
<evidence type="ECO:0000313" key="2">
    <source>
        <dbReference type="EMBL" id="KHD78652.1"/>
    </source>
</evidence>
<dbReference type="Proteomes" id="UP000054537">
    <property type="component" value="Unassembled WGS sequence"/>
</dbReference>
<feature type="compositionally biased region" description="Gly residues" evidence="1">
    <location>
        <begin position="44"/>
        <end position="54"/>
    </location>
</feature>
<accession>A0A0A6XEX9</accession>
<sequence length="395" mass="40624">MVAAVLMVVLGGCSGSDEFDPPEGPLSSVSVTPHPLDASSRAGGEAGPAGGEAGPGAVSAPVTASAAALPALPLRPPPADRLPAGPGLDRVPVGPGPDRLPSGPRSRIEKPSGPGGGRTAGPGPRTGKPVRPAPTVTAPVPTTSPSPSVEPRRRPGWLQDLLISTPGWGCGGGKPGGSDEIYVVQRLQAAQVCLNYAKRREPVFRLRSPSGVETRLPGFYGGSMSGWEWPVRPGAPGSPLTESGIHRFEVVGEVDTGTEEAPGAAIVETRGEIIVVPSREPRTAFSVGAAIGAPGAFRPGGAAGVFPPGAAVAIRAAGYRPGSRVLVTVYRDRGVSPGFEVLTDLPDLVVDGRGEGEIRWTLPRQPRSYGIWVEPEPVEPERLNNGLTWYFGVRG</sequence>
<feature type="compositionally biased region" description="Low complexity" evidence="1">
    <location>
        <begin position="121"/>
        <end position="149"/>
    </location>
</feature>